<dbReference type="Pfam" id="PF17921">
    <property type="entry name" value="Integrase_H2C2"/>
    <property type="match status" value="1"/>
</dbReference>
<dbReference type="PROSITE" id="PS50994">
    <property type="entry name" value="INTEGRASE"/>
    <property type="match status" value="1"/>
</dbReference>
<dbReference type="AlphaFoldDB" id="A0AAV7XMH9"/>
<feature type="domain" description="Integrase catalytic" evidence="2">
    <location>
        <begin position="257"/>
        <end position="436"/>
    </location>
</feature>
<dbReference type="InterPro" id="IPR012337">
    <property type="entry name" value="RNaseH-like_sf"/>
</dbReference>
<dbReference type="InterPro" id="IPR041588">
    <property type="entry name" value="Integrase_H2C2"/>
</dbReference>
<accession>A0AAV7XMH9</accession>
<dbReference type="Proteomes" id="UP001075354">
    <property type="component" value="Chromosome 9"/>
</dbReference>
<organism evidence="3 4">
    <name type="scientific">Megalurothrips usitatus</name>
    <name type="common">bean blossom thrips</name>
    <dbReference type="NCBI Taxonomy" id="439358"/>
    <lineage>
        <taxon>Eukaryota</taxon>
        <taxon>Metazoa</taxon>
        <taxon>Ecdysozoa</taxon>
        <taxon>Arthropoda</taxon>
        <taxon>Hexapoda</taxon>
        <taxon>Insecta</taxon>
        <taxon>Pterygota</taxon>
        <taxon>Neoptera</taxon>
        <taxon>Paraneoptera</taxon>
        <taxon>Thysanoptera</taxon>
        <taxon>Terebrantia</taxon>
        <taxon>Thripoidea</taxon>
        <taxon>Thripidae</taxon>
        <taxon>Megalurothrips</taxon>
    </lineage>
</organism>
<dbReference type="EMBL" id="JAPTSV010000009">
    <property type="protein sequence ID" value="KAJ1524628.1"/>
    <property type="molecule type" value="Genomic_DNA"/>
</dbReference>
<gene>
    <name evidence="3" type="ORF">ONE63_011112</name>
</gene>
<dbReference type="GO" id="GO:0003676">
    <property type="term" value="F:nucleic acid binding"/>
    <property type="evidence" value="ECO:0007669"/>
    <property type="project" value="InterPro"/>
</dbReference>
<dbReference type="SUPFAM" id="SSF53098">
    <property type="entry name" value="Ribonuclease H-like"/>
    <property type="match status" value="1"/>
</dbReference>
<protein>
    <recommendedName>
        <fullName evidence="1">RNA-directed DNA polymerase</fullName>
        <ecNumber evidence="1">2.7.7.49</ecNumber>
    </recommendedName>
</protein>
<dbReference type="GO" id="GO:0015074">
    <property type="term" value="P:DNA integration"/>
    <property type="evidence" value="ECO:0007669"/>
    <property type="project" value="InterPro"/>
</dbReference>
<dbReference type="Gene3D" id="1.10.340.70">
    <property type="match status" value="1"/>
</dbReference>
<evidence type="ECO:0000313" key="4">
    <source>
        <dbReference type="Proteomes" id="UP001075354"/>
    </source>
</evidence>
<dbReference type="PANTHER" id="PTHR37984">
    <property type="entry name" value="PROTEIN CBG26694"/>
    <property type="match status" value="1"/>
</dbReference>
<dbReference type="InterPro" id="IPR001584">
    <property type="entry name" value="Integrase_cat-core"/>
</dbReference>
<sequence length="579" mass="66677">MTFLSTNLEIACGVVPCVNVPLQVQLRNNGNTRAVVRRHAILAEVHLVSPTLITTDLECSVCVRTSLDNMDNSTTPVPKRRRVFGNDQPLPEDLQGMVDACEDVTPDQRTQIEKLVREYIDIFAHNSEIELCPWERFRIDTESGEKPTADTAVSLGSSARTLWNTLEMRDGVLYRRWEDERGDTNKTRYLLVLPQNRVRDVIMLFHAAPGSGSHFGVRKTLDKIKQRYYWPQAFQDCRDVIAACTECARTRGTGRGRKPGPMKIFNDNTFLGRWTIDFAGPFPPPTECPTYGEAARIHKKWYALVAVESFTCWPEVIITHSQTAEVCARLIVDNIVSRYGAFTTLHSDQGRNWEANLFKDVLNLFHIRKTRTSGYYPKGNGRCERFIKSLIQHLAVVVRHDQRDWTAHIPLLLLAYRSARHDTTRVSPAEMLCGRMLNLPVDLLREPPPGNETCIFNNTTSNYPWWLRDTLRRIHTEARLNREEASRRMKENYDVHTALFPGREGDLVWLYRQTKKRGHNPKLSRRWDGLHLILDRISDLDLRIEDVETGKRRIVNVQDVSPYDTTEAPFRSAWLELLS</sequence>
<dbReference type="Gene3D" id="3.30.420.10">
    <property type="entry name" value="Ribonuclease H-like superfamily/Ribonuclease H"/>
    <property type="match status" value="1"/>
</dbReference>
<dbReference type="InterPro" id="IPR050951">
    <property type="entry name" value="Retrovirus_Pol_polyprotein"/>
</dbReference>
<evidence type="ECO:0000256" key="1">
    <source>
        <dbReference type="ARBA" id="ARBA00012493"/>
    </source>
</evidence>
<dbReference type="FunFam" id="1.10.340.70:FF:000001">
    <property type="entry name" value="Retrovirus-related Pol polyprotein from transposon gypsy-like Protein"/>
    <property type="match status" value="1"/>
</dbReference>
<keyword evidence="4" id="KW-1185">Reference proteome</keyword>
<name>A0AAV7XMH9_9NEOP</name>
<dbReference type="InterPro" id="IPR036397">
    <property type="entry name" value="RNaseH_sf"/>
</dbReference>
<reference evidence="3" key="1">
    <citation type="submission" date="2022-12" db="EMBL/GenBank/DDBJ databases">
        <title>Chromosome-level genome assembly of the bean flower thrips Megalurothrips usitatus.</title>
        <authorList>
            <person name="Ma L."/>
            <person name="Liu Q."/>
            <person name="Li H."/>
            <person name="Cai W."/>
        </authorList>
    </citation>
    <scope>NUCLEOTIDE SEQUENCE</scope>
    <source>
        <strain evidence="3">Cailab_2022a</strain>
    </source>
</reference>
<proteinExistence type="predicted"/>
<comment type="caution">
    <text evidence="3">The sequence shown here is derived from an EMBL/GenBank/DDBJ whole genome shotgun (WGS) entry which is preliminary data.</text>
</comment>
<evidence type="ECO:0000313" key="3">
    <source>
        <dbReference type="EMBL" id="KAJ1524628.1"/>
    </source>
</evidence>
<dbReference type="EC" id="2.7.7.49" evidence="1"/>
<evidence type="ECO:0000259" key="2">
    <source>
        <dbReference type="PROSITE" id="PS50994"/>
    </source>
</evidence>
<dbReference type="PANTHER" id="PTHR37984:SF15">
    <property type="entry name" value="INTEGRASE CATALYTIC DOMAIN-CONTAINING PROTEIN"/>
    <property type="match status" value="1"/>
</dbReference>
<dbReference type="GO" id="GO:0003964">
    <property type="term" value="F:RNA-directed DNA polymerase activity"/>
    <property type="evidence" value="ECO:0007669"/>
    <property type="project" value="UniProtKB-EC"/>
</dbReference>